<evidence type="ECO:0000256" key="2">
    <source>
        <dbReference type="ARBA" id="ARBA00013064"/>
    </source>
</evidence>
<evidence type="ECO:0000256" key="1">
    <source>
        <dbReference type="ARBA" id="ARBA00009580"/>
    </source>
</evidence>
<dbReference type="PROSITE" id="PS50055">
    <property type="entry name" value="TYR_PHOSPHATASE_PTP"/>
    <property type="match status" value="1"/>
</dbReference>
<dbReference type="SUPFAM" id="SSF52799">
    <property type="entry name" value="(Phosphotyrosine protein) phosphatases II"/>
    <property type="match status" value="1"/>
</dbReference>
<gene>
    <name evidence="8" type="ORF">V1264_015667</name>
</gene>
<keyword evidence="6" id="KW-0812">Transmembrane</keyword>
<evidence type="ECO:0000313" key="9">
    <source>
        <dbReference type="Proteomes" id="UP001374579"/>
    </source>
</evidence>
<evidence type="ECO:0000256" key="4">
    <source>
        <dbReference type="ARBA" id="ARBA00022912"/>
    </source>
</evidence>
<evidence type="ECO:0000256" key="6">
    <source>
        <dbReference type="SAM" id="Phobius"/>
    </source>
</evidence>
<dbReference type="InterPro" id="IPR029021">
    <property type="entry name" value="Prot-tyrosine_phosphatase-like"/>
</dbReference>
<comment type="similarity">
    <text evidence="1">Belongs to the protein-tyrosine phosphatase family.</text>
</comment>
<feature type="region of interest" description="Disordered" evidence="5">
    <location>
        <begin position="1"/>
        <end position="123"/>
    </location>
</feature>
<evidence type="ECO:0000259" key="7">
    <source>
        <dbReference type="PROSITE" id="PS50055"/>
    </source>
</evidence>
<feature type="transmembrane region" description="Helical" evidence="6">
    <location>
        <begin position="239"/>
        <end position="272"/>
    </location>
</feature>
<evidence type="ECO:0000313" key="8">
    <source>
        <dbReference type="EMBL" id="KAK7107816.1"/>
    </source>
</evidence>
<dbReference type="Pfam" id="PF00102">
    <property type="entry name" value="Y_phosphatase"/>
    <property type="match status" value="1"/>
</dbReference>
<keyword evidence="9" id="KW-1185">Reference proteome</keyword>
<feature type="domain" description="Tyrosine-protein phosphatase" evidence="7">
    <location>
        <begin position="163"/>
        <end position="273"/>
    </location>
</feature>
<evidence type="ECO:0000256" key="3">
    <source>
        <dbReference type="ARBA" id="ARBA00022801"/>
    </source>
</evidence>
<keyword evidence="6" id="KW-1133">Transmembrane helix</keyword>
<accession>A0AAN9BK62</accession>
<organism evidence="8 9">
    <name type="scientific">Littorina saxatilis</name>
    <dbReference type="NCBI Taxonomy" id="31220"/>
    <lineage>
        <taxon>Eukaryota</taxon>
        <taxon>Metazoa</taxon>
        <taxon>Spiralia</taxon>
        <taxon>Lophotrochozoa</taxon>
        <taxon>Mollusca</taxon>
        <taxon>Gastropoda</taxon>
        <taxon>Caenogastropoda</taxon>
        <taxon>Littorinimorpha</taxon>
        <taxon>Littorinoidea</taxon>
        <taxon>Littorinidae</taxon>
        <taxon>Littorina</taxon>
    </lineage>
</organism>
<keyword evidence="6" id="KW-0472">Membrane</keyword>
<dbReference type="AlphaFoldDB" id="A0AAN9BK62"/>
<evidence type="ECO:0000256" key="5">
    <source>
        <dbReference type="SAM" id="MobiDB-lite"/>
    </source>
</evidence>
<comment type="caution">
    <text evidence="8">The sequence shown here is derived from an EMBL/GenBank/DDBJ whole genome shotgun (WGS) entry which is preliminary data.</text>
</comment>
<sequence length="273" mass="30140">MHSSRVSTINSSDTHPIHQNDPSQSSDHADKSRGDVYAVVKPKSKRAKYVMYENVTVNGSPKLSQESNAASSSTTVEQNGAMKTNTTHEREGKPPVAPKPTQGRLSRAGTKTPHEHSPNDEEDFKMSDLIYANEELHVNINPTGIRVDKLQQTVVNKLRDGSLEEEFMRILPTKAFTLKNGGRKENYHKNRYKSLLPYDKNRVELEQVDGDDSSDYVSASFVRVSVLSAPVARATSADVVVIVVYIAVAIRVFIVAILTRAIIIVAVVVCIVL</sequence>
<dbReference type="EC" id="3.1.3.48" evidence="2"/>
<name>A0AAN9BK62_9CAEN</name>
<feature type="compositionally biased region" description="Polar residues" evidence="5">
    <location>
        <begin position="1"/>
        <end position="14"/>
    </location>
</feature>
<dbReference type="PANTHER" id="PTHR19134:SF562">
    <property type="entry name" value="PROTEIN-TYROSINE-PHOSPHATASE"/>
    <property type="match status" value="1"/>
</dbReference>
<keyword evidence="4" id="KW-0904">Protein phosphatase</keyword>
<dbReference type="InterPro" id="IPR050348">
    <property type="entry name" value="Protein-Tyr_Phosphatase"/>
</dbReference>
<dbReference type="EMBL" id="JBAMIC010000004">
    <property type="protein sequence ID" value="KAK7107816.1"/>
    <property type="molecule type" value="Genomic_DNA"/>
</dbReference>
<reference evidence="8 9" key="1">
    <citation type="submission" date="2024-02" db="EMBL/GenBank/DDBJ databases">
        <title>Chromosome-scale genome assembly of the rough periwinkle Littorina saxatilis.</title>
        <authorList>
            <person name="De Jode A."/>
            <person name="Faria R."/>
            <person name="Formenti G."/>
            <person name="Sims Y."/>
            <person name="Smith T.P."/>
            <person name="Tracey A."/>
            <person name="Wood J.M.D."/>
            <person name="Zagrodzka Z.B."/>
            <person name="Johannesson K."/>
            <person name="Butlin R.K."/>
            <person name="Leder E.H."/>
        </authorList>
    </citation>
    <scope>NUCLEOTIDE SEQUENCE [LARGE SCALE GENOMIC DNA]</scope>
    <source>
        <strain evidence="8">Snail1</strain>
        <tissue evidence="8">Muscle</tissue>
    </source>
</reference>
<keyword evidence="3" id="KW-0378">Hydrolase</keyword>
<dbReference type="PANTHER" id="PTHR19134">
    <property type="entry name" value="RECEPTOR-TYPE TYROSINE-PROTEIN PHOSPHATASE"/>
    <property type="match status" value="1"/>
</dbReference>
<dbReference type="GO" id="GO:0004725">
    <property type="term" value="F:protein tyrosine phosphatase activity"/>
    <property type="evidence" value="ECO:0007669"/>
    <property type="project" value="UniProtKB-EC"/>
</dbReference>
<proteinExistence type="inferred from homology"/>
<dbReference type="Proteomes" id="UP001374579">
    <property type="component" value="Unassembled WGS sequence"/>
</dbReference>
<feature type="compositionally biased region" description="Polar residues" evidence="5">
    <location>
        <begin position="55"/>
        <end position="85"/>
    </location>
</feature>
<protein>
    <recommendedName>
        <fullName evidence="2">protein-tyrosine-phosphatase</fullName>
        <ecNumber evidence="2">3.1.3.48</ecNumber>
    </recommendedName>
</protein>
<dbReference type="InterPro" id="IPR000242">
    <property type="entry name" value="PTP_cat"/>
</dbReference>
<dbReference type="Gene3D" id="3.90.190.10">
    <property type="entry name" value="Protein tyrosine phosphatase superfamily"/>
    <property type="match status" value="1"/>
</dbReference>